<dbReference type="GO" id="GO:0000978">
    <property type="term" value="F:RNA polymerase II cis-regulatory region sequence-specific DNA binding"/>
    <property type="evidence" value="ECO:0007669"/>
    <property type="project" value="TreeGrafter"/>
</dbReference>
<dbReference type="AlphaFoldDB" id="A0A223FZ37"/>
<feature type="site" description="Interaction with DNA" evidence="12">
    <location>
        <position position="215"/>
    </location>
</feature>
<gene>
    <name evidence="15" type="primary">p53</name>
</gene>
<comment type="cofactor">
    <cofactor evidence="11">
        <name>Zn(2+)</name>
        <dbReference type="ChEBI" id="CHEBI:29105"/>
    </cofactor>
    <text evidence="11">Binds 1 zinc ion per subunit.</text>
</comment>
<feature type="binding site" evidence="11">
    <location>
        <position position="339"/>
    </location>
    <ligand>
        <name>Zn(2+)</name>
        <dbReference type="ChEBI" id="CHEBI:29105"/>
    </ligand>
</feature>
<dbReference type="InterPro" id="IPR011615">
    <property type="entry name" value="p53_DNA-bd"/>
</dbReference>
<evidence type="ECO:0000259" key="14">
    <source>
        <dbReference type="Pfam" id="PF00870"/>
    </source>
</evidence>
<evidence type="ECO:0000256" key="2">
    <source>
        <dbReference type="ARBA" id="ARBA00006167"/>
    </source>
</evidence>
<dbReference type="GO" id="GO:0000981">
    <property type="term" value="F:DNA-binding transcription factor activity, RNA polymerase II-specific"/>
    <property type="evidence" value="ECO:0007669"/>
    <property type="project" value="TreeGrafter"/>
</dbReference>
<evidence type="ECO:0000256" key="9">
    <source>
        <dbReference type="ARBA" id="ARBA00023163"/>
    </source>
</evidence>
<protein>
    <submittedName>
        <fullName evidence="15">Tumor suppressor protein p53</fullName>
    </submittedName>
</protein>
<reference evidence="15" key="1">
    <citation type="journal article" date="2017" name="Aquat. Toxicol.">
        <title>Effect of UVB radiation exposure in the expression of genes and proteins related to apoptosis in freshwater prawn embryos.</title>
        <authorList>
            <person name="Schramm H."/>
            <person name="Jaramillo M.L."/>
            <person name="Quadros T."/>
            <person name="Zeni E.C."/>
            <person name="Muller Y.M.R."/>
            <person name="Ammar D."/>
            <person name="Nazari E.M."/>
        </authorList>
    </citation>
    <scope>NUCLEOTIDE SEQUENCE</scope>
</reference>
<keyword evidence="6" id="KW-0805">Transcription regulation</keyword>
<evidence type="ECO:0000313" key="15">
    <source>
        <dbReference type="EMBL" id="AST14857.1"/>
    </source>
</evidence>
<comment type="similarity">
    <text evidence="2">Belongs to the p53 family.</text>
</comment>
<accession>A0A223FZ37</accession>
<organism evidence="15">
    <name type="scientific">Macrobrachium olfersii</name>
    <name type="common">Bristled river shrimp</name>
    <name type="synonym">Palaemon olfersii</name>
    <dbReference type="NCBI Taxonomy" id="249258"/>
    <lineage>
        <taxon>Eukaryota</taxon>
        <taxon>Metazoa</taxon>
        <taxon>Ecdysozoa</taxon>
        <taxon>Arthropoda</taxon>
        <taxon>Crustacea</taxon>
        <taxon>Multicrustacea</taxon>
        <taxon>Malacostraca</taxon>
        <taxon>Eumalacostraca</taxon>
        <taxon>Eucarida</taxon>
        <taxon>Decapoda</taxon>
        <taxon>Pleocyemata</taxon>
        <taxon>Caridea</taxon>
        <taxon>Palaemonoidea</taxon>
        <taxon>Palaemonidae</taxon>
        <taxon>Macrobrachium</taxon>
    </lineage>
</organism>
<evidence type="ECO:0000256" key="4">
    <source>
        <dbReference type="ARBA" id="ARBA00022723"/>
    </source>
</evidence>
<evidence type="ECO:0000256" key="8">
    <source>
        <dbReference type="ARBA" id="ARBA00023159"/>
    </source>
</evidence>
<proteinExistence type="evidence at transcript level"/>
<evidence type="ECO:0000256" key="7">
    <source>
        <dbReference type="ARBA" id="ARBA00023125"/>
    </source>
</evidence>
<dbReference type="SUPFAM" id="SSF49417">
    <property type="entry name" value="p53-like transcription factors"/>
    <property type="match status" value="1"/>
</dbReference>
<dbReference type="InterPro" id="IPR012346">
    <property type="entry name" value="p53/RUNT-type_TF_DNA-bd_sf"/>
</dbReference>
<dbReference type="EMBL" id="MF401961">
    <property type="protein sequence ID" value="AST14857.1"/>
    <property type="molecule type" value="mRNA"/>
</dbReference>
<evidence type="ECO:0000256" key="5">
    <source>
        <dbReference type="ARBA" id="ARBA00022833"/>
    </source>
</evidence>
<keyword evidence="3" id="KW-0053">Apoptosis</keyword>
<feature type="domain" description="p53 DNA-binding" evidence="14">
    <location>
        <begin position="196"/>
        <end position="383"/>
    </location>
</feature>
<feature type="binding site" evidence="11">
    <location>
        <position position="335"/>
    </location>
    <ligand>
        <name>Zn(2+)</name>
        <dbReference type="ChEBI" id="CHEBI:29105"/>
    </ligand>
</feature>
<dbReference type="CDD" id="cd08367">
    <property type="entry name" value="P53"/>
    <property type="match status" value="1"/>
</dbReference>
<feature type="binding site" evidence="11">
    <location>
        <position position="276"/>
    </location>
    <ligand>
        <name>Zn(2+)</name>
        <dbReference type="ChEBI" id="CHEBI:29105"/>
    </ligand>
</feature>
<evidence type="ECO:0000256" key="12">
    <source>
        <dbReference type="PIRSR" id="PIRSR602117-2"/>
    </source>
</evidence>
<evidence type="ECO:0000256" key="6">
    <source>
        <dbReference type="ARBA" id="ARBA00023015"/>
    </source>
</evidence>
<dbReference type="PANTHER" id="PTHR11447">
    <property type="entry name" value="CELLULAR TUMOR ANTIGEN P53"/>
    <property type="match status" value="1"/>
</dbReference>
<evidence type="ECO:0000256" key="13">
    <source>
        <dbReference type="SAM" id="MobiDB-lite"/>
    </source>
</evidence>
<dbReference type="InterPro" id="IPR008967">
    <property type="entry name" value="p53-like_TF_DNA-bd_sf"/>
</dbReference>
<dbReference type="GO" id="GO:0046872">
    <property type="term" value="F:metal ion binding"/>
    <property type="evidence" value="ECO:0007669"/>
    <property type="project" value="UniProtKB-KW"/>
</dbReference>
<keyword evidence="5 11" id="KW-0862">Zinc</keyword>
<feature type="region of interest" description="Disordered" evidence="13">
    <location>
        <begin position="39"/>
        <end position="66"/>
    </location>
</feature>
<keyword evidence="7" id="KW-0238">DNA-binding</keyword>
<dbReference type="Pfam" id="PF00870">
    <property type="entry name" value="P53"/>
    <property type="match status" value="1"/>
</dbReference>
<keyword evidence="4 11" id="KW-0479">Metal-binding</keyword>
<dbReference type="PANTHER" id="PTHR11447:SF16">
    <property type="entry name" value="P53 PROTEIN LONG FORM VARIANT 1"/>
    <property type="match status" value="1"/>
</dbReference>
<evidence type="ECO:0000256" key="1">
    <source>
        <dbReference type="ARBA" id="ARBA00004123"/>
    </source>
</evidence>
<evidence type="ECO:0000256" key="10">
    <source>
        <dbReference type="ARBA" id="ARBA00023242"/>
    </source>
</evidence>
<keyword evidence="10" id="KW-0539">Nucleus</keyword>
<keyword evidence="9" id="KW-0804">Transcription</keyword>
<name>A0A223FZ37_MACOL</name>
<dbReference type="InterPro" id="IPR002117">
    <property type="entry name" value="p53_tumour_suppressor"/>
</dbReference>
<dbReference type="PRINTS" id="PR00386">
    <property type="entry name" value="P53SUPPRESSR"/>
</dbReference>
<dbReference type="Gene3D" id="2.60.40.720">
    <property type="match status" value="1"/>
</dbReference>
<evidence type="ECO:0000256" key="3">
    <source>
        <dbReference type="ARBA" id="ARBA00022703"/>
    </source>
</evidence>
<dbReference type="GO" id="GO:0006915">
    <property type="term" value="P:apoptotic process"/>
    <property type="evidence" value="ECO:0007669"/>
    <property type="project" value="UniProtKB-KW"/>
</dbReference>
<evidence type="ECO:0000256" key="11">
    <source>
        <dbReference type="PIRSR" id="PIRSR602117-1"/>
    </source>
</evidence>
<feature type="binding site" evidence="11">
    <location>
        <position position="273"/>
    </location>
    <ligand>
        <name>Zn(2+)</name>
        <dbReference type="ChEBI" id="CHEBI:29105"/>
    </ligand>
</feature>
<keyword evidence="8" id="KW-0010">Activator</keyword>
<feature type="region of interest" description="Disordered" evidence="13">
    <location>
        <begin position="390"/>
        <end position="418"/>
    </location>
</feature>
<sequence length="465" mass="51546">MSLDINYIELAGSDWENLVNDHSFNFQVRNYEGDGAQNGCQLPNEKGVSQGGTSGEDYDGFTIPDVSPNLPDDIFDGIGHVWIEPEQLNQVGTPQQQSFNEELPMSTQPSVVVPIEDEGGHIPVSDPLDQMNLHSSAGIPVTGSQQSNTFQGPRAGSDITVPLYAVPQSTAVVMPQQQQTFTVAKTGVVDVPALTDMEGDYGFSVTIEEKERTTKSPMWLMSSVTNKLYTNINKAVPFEIQLRKKVPSDKSFYIRAVAVFSSAQFLRTNVTRCPNHASTADMTNHGFPYPTHVVRADHPEAKYEESLTGRLSVIVPLDKLVDGSDFTPILLRFMCLGSCVGGINRRPIAIILTLENAAGQLFGRKVIDVRVCACPTRDIRTDELALLNKGGKRRGSSHQEKTLPPPRKKPKVEPKVEPQVDDNKIFTIAVRDRKLYDFLLLVKDSYLKTHPECADRYHEPRSFVF</sequence>
<comment type="subcellular location">
    <subcellularLocation>
        <location evidence="1">Nucleus</location>
    </subcellularLocation>
</comment>
<dbReference type="GO" id="GO:0005634">
    <property type="term" value="C:nucleus"/>
    <property type="evidence" value="ECO:0007669"/>
    <property type="project" value="UniProtKB-SubCell"/>
</dbReference>